<evidence type="ECO:0000256" key="1">
    <source>
        <dbReference type="SAM" id="MobiDB-lite"/>
    </source>
</evidence>
<reference evidence="2 3" key="1">
    <citation type="submission" date="2020-02" db="EMBL/GenBank/DDBJ databases">
        <title>Pseudoroseicyclus tamarix, sp. nov., isolated from offshore sediment of a Tamarix chinensis forest.</title>
        <authorList>
            <person name="Gai Y."/>
        </authorList>
    </citation>
    <scope>NUCLEOTIDE SEQUENCE [LARGE SCALE GENOMIC DNA]</scope>
    <source>
        <strain evidence="2 3">CLL3-39</strain>
    </source>
</reference>
<evidence type="ECO:0000313" key="2">
    <source>
        <dbReference type="EMBL" id="NDV00321.1"/>
    </source>
</evidence>
<accession>A0A6B2JGK0</accession>
<keyword evidence="3" id="KW-1185">Reference proteome</keyword>
<dbReference type="Proteomes" id="UP000474757">
    <property type="component" value="Unassembled WGS sequence"/>
</dbReference>
<name>A0A6B2JGK0_9RHOB</name>
<gene>
    <name evidence="2" type="ORF">GZA08_04965</name>
</gene>
<dbReference type="AlphaFoldDB" id="A0A6B2JGK0"/>
<sequence length="95" mass="9298">MTATTAPLALPDATGTQQALADDPAAWPADPPAPGEVDAAGIQLLVAALKAGFAPPPHIMGAPAVTGLWRALCLDDIADGPLGAGAPAPQPESLT</sequence>
<dbReference type="RefSeq" id="WP_163890538.1">
    <property type="nucleotide sequence ID" value="NZ_JAAFYS010000001.1"/>
</dbReference>
<proteinExistence type="predicted"/>
<feature type="compositionally biased region" description="Low complexity" evidence="1">
    <location>
        <begin position="1"/>
        <end position="14"/>
    </location>
</feature>
<dbReference type="EMBL" id="JAAGAB010000001">
    <property type="protein sequence ID" value="NDV00321.1"/>
    <property type="molecule type" value="Genomic_DNA"/>
</dbReference>
<evidence type="ECO:0000313" key="3">
    <source>
        <dbReference type="Proteomes" id="UP000474757"/>
    </source>
</evidence>
<feature type="region of interest" description="Disordered" evidence="1">
    <location>
        <begin position="1"/>
        <end position="35"/>
    </location>
</feature>
<comment type="caution">
    <text evidence="2">The sequence shown here is derived from an EMBL/GenBank/DDBJ whole genome shotgun (WGS) entry which is preliminary data.</text>
</comment>
<organism evidence="2 3">
    <name type="scientific">Pseudoroseicyclus tamaricis</name>
    <dbReference type="NCBI Taxonomy" id="2705421"/>
    <lineage>
        <taxon>Bacteria</taxon>
        <taxon>Pseudomonadati</taxon>
        <taxon>Pseudomonadota</taxon>
        <taxon>Alphaproteobacteria</taxon>
        <taxon>Rhodobacterales</taxon>
        <taxon>Paracoccaceae</taxon>
        <taxon>Pseudoroseicyclus</taxon>
    </lineage>
</organism>
<protein>
    <submittedName>
        <fullName evidence="2">Uncharacterized protein</fullName>
    </submittedName>
</protein>